<dbReference type="EMBL" id="JAUHHV010000001">
    <property type="protein sequence ID" value="KAK1435393.1"/>
    <property type="molecule type" value="Genomic_DNA"/>
</dbReference>
<evidence type="ECO:0000313" key="1">
    <source>
        <dbReference type="EMBL" id="KAK1435393.1"/>
    </source>
</evidence>
<organism evidence="1 2">
    <name type="scientific">Tagetes erecta</name>
    <name type="common">African marigold</name>
    <dbReference type="NCBI Taxonomy" id="13708"/>
    <lineage>
        <taxon>Eukaryota</taxon>
        <taxon>Viridiplantae</taxon>
        <taxon>Streptophyta</taxon>
        <taxon>Embryophyta</taxon>
        <taxon>Tracheophyta</taxon>
        <taxon>Spermatophyta</taxon>
        <taxon>Magnoliopsida</taxon>
        <taxon>eudicotyledons</taxon>
        <taxon>Gunneridae</taxon>
        <taxon>Pentapetalae</taxon>
        <taxon>asterids</taxon>
        <taxon>campanulids</taxon>
        <taxon>Asterales</taxon>
        <taxon>Asteraceae</taxon>
        <taxon>Asteroideae</taxon>
        <taxon>Heliantheae alliance</taxon>
        <taxon>Tageteae</taxon>
        <taxon>Tagetes</taxon>
    </lineage>
</organism>
<dbReference type="AlphaFoldDB" id="A0AAD8P6I5"/>
<keyword evidence="2" id="KW-1185">Reference proteome</keyword>
<comment type="caution">
    <text evidence="1">The sequence shown here is derived from an EMBL/GenBank/DDBJ whole genome shotgun (WGS) entry which is preliminary data.</text>
</comment>
<name>A0AAD8P6I5_TARER</name>
<protein>
    <submittedName>
        <fullName evidence="1">Uncharacterized protein</fullName>
    </submittedName>
</protein>
<accession>A0AAD8P6I5</accession>
<evidence type="ECO:0000313" key="2">
    <source>
        <dbReference type="Proteomes" id="UP001229421"/>
    </source>
</evidence>
<sequence length="85" mass="10078">MSRYSLTVRSHMCEGVLGMRSRSDPTTFDLLRPSGKLRRKNNDNQLIHHHIYPLTLHCFLHHLSLFLSNTIRVSFFFFFIKILNC</sequence>
<proteinExistence type="predicted"/>
<dbReference type="Proteomes" id="UP001229421">
    <property type="component" value="Unassembled WGS sequence"/>
</dbReference>
<gene>
    <name evidence="1" type="ORF">QVD17_01155</name>
</gene>
<reference evidence="1" key="1">
    <citation type="journal article" date="2023" name="bioRxiv">
        <title>Improved chromosome-level genome assembly for marigold (Tagetes erecta).</title>
        <authorList>
            <person name="Jiang F."/>
            <person name="Yuan L."/>
            <person name="Wang S."/>
            <person name="Wang H."/>
            <person name="Xu D."/>
            <person name="Wang A."/>
            <person name="Fan W."/>
        </authorList>
    </citation>
    <scope>NUCLEOTIDE SEQUENCE</scope>
    <source>
        <strain evidence="1">WSJ</strain>
        <tissue evidence="1">Leaf</tissue>
    </source>
</reference>